<evidence type="ECO:0000313" key="3">
    <source>
        <dbReference type="Proteomes" id="UP001396334"/>
    </source>
</evidence>
<organism evidence="2 3">
    <name type="scientific">Hibiscus sabdariffa</name>
    <name type="common">roselle</name>
    <dbReference type="NCBI Taxonomy" id="183260"/>
    <lineage>
        <taxon>Eukaryota</taxon>
        <taxon>Viridiplantae</taxon>
        <taxon>Streptophyta</taxon>
        <taxon>Embryophyta</taxon>
        <taxon>Tracheophyta</taxon>
        <taxon>Spermatophyta</taxon>
        <taxon>Magnoliopsida</taxon>
        <taxon>eudicotyledons</taxon>
        <taxon>Gunneridae</taxon>
        <taxon>Pentapetalae</taxon>
        <taxon>rosids</taxon>
        <taxon>malvids</taxon>
        <taxon>Malvales</taxon>
        <taxon>Malvaceae</taxon>
        <taxon>Malvoideae</taxon>
        <taxon>Hibiscus</taxon>
    </lineage>
</organism>
<comment type="caution">
    <text evidence="2">The sequence shown here is derived from an EMBL/GenBank/DDBJ whole genome shotgun (WGS) entry which is preliminary data.</text>
</comment>
<sequence>MVDLGVSIECKSHASRDLDLSDFPPLSGVNAGVVAVNIDAGVADVKLTLGMLPPSQVLAGGAKQWTNALLGNFLGKSPPLSVFQRMADKLWGREGCDHCSIFGHSIDKCVKKDVIVVDVNTEVVNTVDKVADSVQSFVEIGEQGESTVAGDKKGECSNSLNVSTEHGASPISEVRDVSAAVGCADASLCVGNIEVGSVQDEQVWVESHNKFVVLCEVAEKQEVSPRKPRLAGTGVADLMNQLKPKAREIKAKKKKKVKEGDLQGGPSIFTQ</sequence>
<gene>
    <name evidence="2" type="ORF">V6N11_030607</name>
</gene>
<accession>A0ABR1Z5Y5</accession>
<keyword evidence="3" id="KW-1185">Reference proteome</keyword>
<feature type="region of interest" description="Disordered" evidence="1">
    <location>
        <begin position="249"/>
        <end position="271"/>
    </location>
</feature>
<protein>
    <submittedName>
        <fullName evidence="2">Uncharacterized protein</fullName>
    </submittedName>
</protein>
<name>A0ABR1Z5Y5_9ROSI</name>
<evidence type="ECO:0000256" key="1">
    <source>
        <dbReference type="SAM" id="MobiDB-lite"/>
    </source>
</evidence>
<dbReference type="Proteomes" id="UP001396334">
    <property type="component" value="Unassembled WGS sequence"/>
</dbReference>
<proteinExistence type="predicted"/>
<dbReference type="EMBL" id="JBBPBN010002806">
    <property type="protein sequence ID" value="KAK8473884.1"/>
    <property type="molecule type" value="Genomic_DNA"/>
</dbReference>
<reference evidence="2 3" key="1">
    <citation type="journal article" date="2024" name="G3 (Bethesda)">
        <title>Genome assembly of Hibiscus sabdariffa L. provides insights into metabolisms of medicinal natural products.</title>
        <authorList>
            <person name="Kim T."/>
        </authorList>
    </citation>
    <scope>NUCLEOTIDE SEQUENCE [LARGE SCALE GENOMIC DNA]</scope>
    <source>
        <strain evidence="2">TK-2024</strain>
        <tissue evidence="2">Old leaves</tissue>
    </source>
</reference>
<evidence type="ECO:0000313" key="2">
    <source>
        <dbReference type="EMBL" id="KAK8473884.1"/>
    </source>
</evidence>